<organism evidence="1 2">
    <name type="scientific">Prunus yedoensis var. nudiflora</name>
    <dbReference type="NCBI Taxonomy" id="2094558"/>
    <lineage>
        <taxon>Eukaryota</taxon>
        <taxon>Viridiplantae</taxon>
        <taxon>Streptophyta</taxon>
        <taxon>Embryophyta</taxon>
        <taxon>Tracheophyta</taxon>
        <taxon>Spermatophyta</taxon>
        <taxon>Magnoliopsida</taxon>
        <taxon>eudicotyledons</taxon>
        <taxon>Gunneridae</taxon>
        <taxon>Pentapetalae</taxon>
        <taxon>rosids</taxon>
        <taxon>fabids</taxon>
        <taxon>Rosales</taxon>
        <taxon>Rosaceae</taxon>
        <taxon>Amygdaloideae</taxon>
        <taxon>Amygdaleae</taxon>
        <taxon>Prunus</taxon>
    </lineage>
</organism>
<reference evidence="1 2" key="1">
    <citation type="submission" date="2018-02" db="EMBL/GenBank/DDBJ databases">
        <title>Draft genome of wild Prunus yedoensis var. nudiflora.</title>
        <authorList>
            <person name="Baek S."/>
            <person name="Kim J.-H."/>
            <person name="Choi K."/>
            <person name="Kim G.-B."/>
            <person name="Cho A."/>
            <person name="Jang H."/>
            <person name="Shin C.-H."/>
            <person name="Yu H.-J."/>
            <person name="Mun J.-H."/>
        </authorList>
    </citation>
    <scope>NUCLEOTIDE SEQUENCE [LARGE SCALE GENOMIC DNA]</scope>
    <source>
        <strain evidence="2">cv. Jeju island</strain>
        <tissue evidence="1">Leaf</tissue>
    </source>
</reference>
<protein>
    <submittedName>
        <fullName evidence="1">Uncharacterized protein</fullName>
    </submittedName>
</protein>
<gene>
    <name evidence="1" type="ORF">Pyn_26453</name>
</gene>
<accession>A0A314ZH93</accession>
<name>A0A314ZH93_PRUYE</name>
<evidence type="ECO:0000313" key="1">
    <source>
        <dbReference type="EMBL" id="PQQ16588.1"/>
    </source>
</evidence>
<comment type="caution">
    <text evidence="1">The sequence shown here is derived from an EMBL/GenBank/DDBJ whole genome shotgun (WGS) entry which is preliminary data.</text>
</comment>
<dbReference type="Proteomes" id="UP000250321">
    <property type="component" value="Unassembled WGS sequence"/>
</dbReference>
<evidence type="ECO:0000313" key="2">
    <source>
        <dbReference type="Proteomes" id="UP000250321"/>
    </source>
</evidence>
<sequence length="90" mass="9579">MPSLPALAQFSLQGRVPPVALRTPPRVRPISRVERNVVQHVSSAFAFVAADVEQPRVGASGPASSHLSTCLVFWVGLLTRCSFIIGVASI</sequence>
<keyword evidence="2" id="KW-1185">Reference proteome</keyword>
<dbReference type="AlphaFoldDB" id="A0A314ZH93"/>
<proteinExistence type="predicted"/>
<dbReference type="EMBL" id="PJQY01000185">
    <property type="protein sequence ID" value="PQQ16588.1"/>
    <property type="molecule type" value="Genomic_DNA"/>
</dbReference>